<reference evidence="2" key="1">
    <citation type="submission" date="2022-11" db="UniProtKB">
        <authorList>
            <consortium name="WormBaseParasite"/>
        </authorList>
    </citation>
    <scope>IDENTIFICATION</scope>
</reference>
<dbReference type="Proteomes" id="UP000887574">
    <property type="component" value="Unplaced"/>
</dbReference>
<organism evidence="1 2">
    <name type="scientific">Ditylenchus dipsaci</name>
    <dbReference type="NCBI Taxonomy" id="166011"/>
    <lineage>
        <taxon>Eukaryota</taxon>
        <taxon>Metazoa</taxon>
        <taxon>Ecdysozoa</taxon>
        <taxon>Nematoda</taxon>
        <taxon>Chromadorea</taxon>
        <taxon>Rhabditida</taxon>
        <taxon>Tylenchina</taxon>
        <taxon>Tylenchomorpha</taxon>
        <taxon>Sphaerularioidea</taxon>
        <taxon>Anguinidae</taxon>
        <taxon>Anguininae</taxon>
        <taxon>Ditylenchus</taxon>
    </lineage>
</organism>
<keyword evidence="1" id="KW-1185">Reference proteome</keyword>
<evidence type="ECO:0000313" key="1">
    <source>
        <dbReference type="Proteomes" id="UP000887574"/>
    </source>
</evidence>
<dbReference type="AlphaFoldDB" id="A0A915D8Z6"/>
<name>A0A915D8Z6_9BILA</name>
<evidence type="ECO:0000313" key="2">
    <source>
        <dbReference type="WBParaSite" id="jg16820"/>
    </source>
</evidence>
<protein>
    <submittedName>
        <fullName evidence="2">Uncharacterized protein</fullName>
    </submittedName>
</protein>
<sequence>MSKTTLSTITSWLHSPDQCFPKSSILAGLKWKLLTNIARKNKKQHQLKLLIDDITFSQVIHGEDTTHVEALVEAECIVIFSLGTIVQFNGLKAEDVNKMMDAFGKHGRCHFIVRIDEKLALEARKLQDNRQHPNVHIVDYNLKIKQADMLGAVCWCAYDLHTFLRRSEIQCRHSGVFEGGLVWTNHKTFGDTFPAQIDQLLGQEELQDGQSGGKV</sequence>
<dbReference type="WBParaSite" id="jg16820">
    <property type="protein sequence ID" value="jg16820"/>
    <property type="gene ID" value="jg16820"/>
</dbReference>
<accession>A0A915D8Z6</accession>
<proteinExistence type="predicted"/>